<dbReference type="SUPFAM" id="SSF52540">
    <property type="entry name" value="P-loop containing nucleoside triphosphate hydrolases"/>
    <property type="match status" value="1"/>
</dbReference>
<dbReference type="NCBIfam" id="NF008381">
    <property type="entry name" value="PRK11176.1"/>
    <property type="match status" value="1"/>
</dbReference>
<dbReference type="InterPro" id="IPR039421">
    <property type="entry name" value="Type_1_exporter"/>
</dbReference>
<proteinExistence type="predicted"/>
<dbReference type="CDD" id="cd03251">
    <property type="entry name" value="ABCC_MsbA"/>
    <property type="match status" value="1"/>
</dbReference>
<dbReference type="InterPro" id="IPR036640">
    <property type="entry name" value="ABC1_TM_sf"/>
</dbReference>
<evidence type="ECO:0000256" key="6">
    <source>
        <dbReference type="ARBA" id="ARBA00022840"/>
    </source>
</evidence>
<dbReference type="Pfam" id="PF00664">
    <property type="entry name" value="ABC_membrane"/>
    <property type="match status" value="1"/>
</dbReference>
<keyword evidence="5" id="KW-0547">Nucleotide-binding</keyword>
<keyword evidence="6 14" id="KW-0067">ATP-binding</keyword>
<evidence type="ECO:0000256" key="10">
    <source>
        <dbReference type="ARBA" id="ARBA00023136"/>
    </source>
</evidence>
<keyword evidence="15" id="KW-1185">Reference proteome</keyword>
<accession>A0ABR7QVU1</accession>
<dbReference type="Proteomes" id="UP000651208">
    <property type="component" value="Unassembled WGS sequence"/>
</dbReference>
<dbReference type="EMBL" id="JABURY010000006">
    <property type="protein sequence ID" value="MBC9130343.1"/>
    <property type="molecule type" value="Genomic_DNA"/>
</dbReference>
<feature type="transmembrane region" description="Helical" evidence="11">
    <location>
        <begin position="166"/>
        <end position="183"/>
    </location>
</feature>
<comment type="caution">
    <text evidence="14">The sequence shown here is derived from an EMBL/GenBank/DDBJ whole genome shotgun (WGS) entry which is preliminary data.</text>
</comment>
<dbReference type="SMART" id="SM00382">
    <property type="entry name" value="AAA"/>
    <property type="match status" value="1"/>
</dbReference>
<keyword evidence="10 11" id="KW-0472">Membrane</keyword>
<evidence type="ECO:0000256" key="5">
    <source>
        <dbReference type="ARBA" id="ARBA00022741"/>
    </source>
</evidence>
<dbReference type="InterPro" id="IPR027417">
    <property type="entry name" value="P-loop_NTPase"/>
</dbReference>
<evidence type="ECO:0000256" key="1">
    <source>
        <dbReference type="ARBA" id="ARBA00004651"/>
    </source>
</evidence>
<feature type="transmembrane region" description="Helical" evidence="11">
    <location>
        <begin position="63"/>
        <end position="90"/>
    </location>
</feature>
<dbReference type="Pfam" id="PF00005">
    <property type="entry name" value="ABC_tran"/>
    <property type="match status" value="1"/>
</dbReference>
<evidence type="ECO:0000313" key="15">
    <source>
        <dbReference type="Proteomes" id="UP000651208"/>
    </source>
</evidence>
<evidence type="ECO:0000256" key="7">
    <source>
        <dbReference type="ARBA" id="ARBA00022967"/>
    </source>
</evidence>
<dbReference type="NCBIfam" id="TIGR02203">
    <property type="entry name" value="MsbA_lipidA"/>
    <property type="match status" value="1"/>
</dbReference>
<evidence type="ECO:0000259" key="12">
    <source>
        <dbReference type="PROSITE" id="PS50893"/>
    </source>
</evidence>
<evidence type="ECO:0000259" key="13">
    <source>
        <dbReference type="PROSITE" id="PS50929"/>
    </source>
</evidence>
<protein>
    <submittedName>
        <fullName evidence="14">Lipid A ABC transporter ATP-binding protein/permease MsbA</fullName>
    </submittedName>
</protein>
<organism evidence="14 15">
    <name type="scientific">Frischella japonica</name>
    <dbReference type="NCBI Taxonomy" id="2741544"/>
    <lineage>
        <taxon>Bacteria</taxon>
        <taxon>Pseudomonadati</taxon>
        <taxon>Pseudomonadota</taxon>
        <taxon>Gammaproteobacteria</taxon>
        <taxon>Orbales</taxon>
        <taxon>Orbaceae</taxon>
        <taxon>Frischella</taxon>
    </lineage>
</organism>
<evidence type="ECO:0000256" key="3">
    <source>
        <dbReference type="ARBA" id="ARBA00022475"/>
    </source>
</evidence>
<dbReference type="RefSeq" id="WP_187754848.1">
    <property type="nucleotide sequence ID" value="NZ_JABURY010000006.1"/>
</dbReference>
<dbReference type="PROSITE" id="PS50893">
    <property type="entry name" value="ABC_TRANSPORTER_2"/>
    <property type="match status" value="1"/>
</dbReference>
<dbReference type="InterPro" id="IPR003439">
    <property type="entry name" value="ABC_transporter-like_ATP-bd"/>
</dbReference>
<dbReference type="Gene3D" id="1.20.1560.10">
    <property type="entry name" value="ABC transporter type 1, transmembrane domain"/>
    <property type="match status" value="1"/>
</dbReference>
<feature type="domain" description="ABC transmembrane type-1" evidence="13">
    <location>
        <begin position="26"/>
        <end position="307"/>
    </location>
</feature>
<feature type="domain" description="ABC transporter" evidence="12">
    <location>
        <begin position="339"/>
        <end position="575"/>
    </location>
</feature>
<dbReference type="InterPro" id="IPR011917">
    <property type="entry name" value="ABC_transpr_lipidA"/>
</dbReference>
<reference evidence="14 15" key="1">
    <citation type="submission" date="2020-06" db="EMBL/GenBank/DDBJ databases">
        <title>Frischella cerana isolated from Apis cerana gut homogenate.</title>
        <authorList>
            <person name="Wolter L.A."/>
            <person name="Suenami S."/>
            <person name="Miyazaki R."/>
        </authorList>
    </citation>
    <scope>NUCLEOTIDE SEQUENCE [LARGE SCALE GENOMIC DNA]</scope>
    <source>
        <strain evidence="14 15">Ac13</strain>
    </source>
</reference>
<feature type="transmembrane region" description="Helical" evidence="11">
    <location>
        <begin position="273"/>
        <end position="292"/>
    </location>
</feature>
<dbReference type="PROSITE" id="PS00211">
    <property type="entry name" value="ABC_TRANSPORTER_1"/>
    <property type="match status" value="1"/>
</dbReference>
<dbReference type="InterPro" id="IPR017871">
    <property type="entry name" value="ABC_transporter-like_CS"/>
</dbReference>
<feature type="transmembrane region" description="Helical" evidence="11">
    <location>
        <begin position="248"/>
        <end position="267"/>
    </location>
</feature>
<keyword evidence="4 11" id="KW-0812">Transmembrane</keyword>
<evidence type="ECO:0000256" key="2">
    <source>
        <dbReference type="ARBA" id="ARBA00022448"/>
    </source>
</evidence>
<evidence type="ECO:0000313" key="14">
    <source>
        <dbReference type="EMBL" id="MBC9130343.1"/>
    </source>
</evidence>
<feature type="transmembrane region" description="Helical" evidence="11">
    <location>
        <begin position="21"/>
        <end position="43"/>
    </location>
</feature>
<gene>
    <name evidence="14" type="primary">msbA</name>
    <name evidence="14" type="ORF">FcAc13_03355</name>
</gene>
<keyword evidence="8 11" id="KW-1133">Transmembrane helix</keyword>
<dbReference type="InterPro" id="IPR003593">
    <property type="entry name" value="AAA+_ATPase"/>
</dbReference>
<dbReference type="Gene3D" id="3.40.50.300">
    <property type="entry name" value="P-loop containing nucleotide triphosphate hydrolases"/>
    <property type="match status" value="1"/>
</dbReference>
<dbReference type="CDD" id="cd18552">
    <property type="entry name" value="ABC_6TM_MsbA_like"/>
    <property type="match status" value="1"/>
</dbReference>
<dbReference type="PROSITE" id="PS50929">
    <property type="entry name" value="ABC_TM1F"/>
    <property type="match status" value="1"/>
</dbReference>
<keyword evidence="3" id="KW-1003">Cell membrane</keyword>
<comment type="subcellular location">
    <subcellularLocation>
        <location evidence="1">Cell membrane</location>
        <topology evidence="1">Multi-pass membrane protein</topology>
    </subcellularLocation>
</comment>
<dbReference type="GO" id="GO:0005524">
    <property type="term" value="F:ATP binding"/>
    <property type="evidence" value="ECO:0007669"/>
    <property type="project" value="UniProtKB-KW"/>
</dbReference>
<evidence type="ECO:0000256" key="9">
    <source>
        <dbReference type="ARBA" id="ARBA00023055"/>
    </source>
</evidence>
<sequence length="580" mass="64730">MDKDLSTWKTFKQLWPNVSKYWGYLLIIIISLVINGSSDTYIISLIQPLLDKGFVKNDHEFLFNLAFIVLGLFFIRGLSSYISGYILAWISGKIVMEMRQKLFAHFAYSPVSFFDQNSTGRLLSRIIYDSEQVASSSADCLISVVRESIYLTGLVCVMFYNSWQLSLILLVIGPIVGVLIVVISKRFRKLSKVIQNSMGMVTASAEQMLKGHKEVLIFNAQETEINNFKKASNRIRQLGMKMVSISELSTPIIQIIASFALATILILASYKDVLGLTAGEFTVVFTAMIALMKPLRELTKVNAKFQRGMAACQTIFNVLAQPVENDDGKIVLAKAIGEIEFRNVTFTYPTRDKPALKNISFKVEAGKSVALVGRSGSGKTTIASLLTRFYDIDEGEIFIDGRNIKDYTLESLRNQIGLVSQNVHLFHDSVKNNITYARQGQYTDAQIYSAAEHAYAMDFVKNLEQGMDTIIGENGVLLSGGQRQRVAIARALLRDNPILILDEATSALDSESERAIQSALNELQKNRTSLVIAHRLSTIENSDEILVLSNGQIVERGNHQELIVKNGAYAQLHQIQFSDQ</sequence>
<dbReference type="SUPFAM" id="SSF90123">
    <property type="entry name" value="ABC transporter transmembrane region"/>
    <property type="match status" value="1"/>
</dbReference>
<name>A0ABR7QVU1_9GAMM</name>
<keyword evidence="2" id="KW-0813">Transport</keyword>
<dbReference type="PANTHER" id="PTHR43394:SF1">
    <property type="entry name" value="ATP-BINDING CASSETTE SUB-FAMILY B MEMBER 10, MITOCHONDRIAL"/>
    <property type="match status" value="1"/>
</dbReference>
<keyword evidence="7" id="KW-1278">Translocase</keyword>
<evidence type="ECO:0000256" key="4">
    <source>
        <dbReference type="ARBA" id="ARBA00022692"/>
    </source>
</evidence>
<evidence type="ECO:0000256" key="8">
    <source>
        <dbReference type="ARBA" id="ARBA00022989"/>
    </source>
</evidence>
<evidence type="ECO:0000256" key="11">
    <source>
        <dbReference type="SAM" id="Phobius"/>
    </source>
</evidence>
<dbReference type="InterPro" id="IPR011527">
    <property type="entry name" value="ABC1_TM_dom"/>
</dbReference>
<dbReference type="PANTHER" id="PTHR43394">
    <property type="entry name" value="ATP-DEPENDENT PERMEASE MDL1, MITOCHONDRIAL"/>
    <property type="match status" value="1"/>
</dbReference>
<keyword evidence="9" id="KW-0445">Lipid transport</keyword>